<organism evidence="3 4">
    <name type="scientific">Candidatus Schekmanbacteria bacterium RBG_16_38_10</name>
    <dbReference type="NCBI Taxonomy" id="1817879"/>
    <lineage>
        <taxon>Bacteria</taxon>
        <taxon>Candidatus Schekmaniibacteriota</taxon>
    </lineage>
</organism>
<proteinExistence type="predicted"/>
<evidence type="ECO:0000256" key="2">
    <source>
        <dbReference type="SAM" id="Phobius"/>
    </source>
</evidence>
<dbReference type="AlphaFoldDB" id="A0A1F7S0Z4"/>
<feature type="region of interest" description="Disordered" evidence="1">
    <location>
        <begin position="208"/>
        <end position="240"/>
    </location>
</feature>
<gene>
    <name evidence="3" type="ORF">A2W05_04280</name>
</gene>
<keyword evidence="2" id="KW-0812">Transmembrane</keyword>
<feature type="transmembrane region" description="Helical" evidence="2">
    <location>
        <begin position="58"/>
        <end position="88"/>
    </location>
</feature>
<dbReference type="EMBL" id="MGDE01000039">
    <property type="protein sequence ID" value="OGL47381.1"/>
    <property type="molecule type" value="Genomic_DNA"/>
</dbReference>
<sequence>MAIFLPLALLSGFIMVLILIGTFASATLFHPAIGAEGTDGFDAVSRGFSYIFAKPWHYIWYQLTANVYGVICVVFVFIFAVGMCTLALDAGEKLYPQFKNVNDFALSSVVSEKHSRAHYKWDIESLVTKPHPYGRTMAVAKEIIKPQYVNFNSLRGDHKVAGVIVLAWLLVTLGLAYSYLISYFISSQTIIYFILRKKVDGIEMNEVYEEPEEEEKPSAVTVTSPQGEKKEEGQAAEKKS</sequence>
<feature type="transmembrane region" description="Helical" evidence="2">
    <location>
        <begin position="160"/>
        <end position="185"/>
    </location>
</feature>
<accession>A0A1F7S0Z4</accession>
<name>A0A1F7S0Z4_9BACT</name>
<comment type="caution">
    <text evidence="3">The sequence shown here is derived from an EMBL/GenBank/DDBJ whole genome shotgun (WGS) entry which is preliminary data.</text>
</comment>
<protein>
    <submittedName>
        <fullName evidence="3">Uncharacterized protein</fullName>
    </submittedName>
</protein>
<keyword evidence="2" id="KW-0472">Membrane</keyword>
<keyword evidence="2" id="KW-1133">Transmembrane helix</keyword>
<evidence type="ECO:0000256" key="1">
    <source>
        <dbReference type="SAM" id="MobiDB-lite"/>
    </source>
</evidence>
<feature type="compositionally biased region" description="Basic and acidic residues" evidence="1">
    <location>
        <begin position="227"/>
        <end position="240"/>
    </location>
</feature>
<evidence type="ECO:0000313" key="4">
    <source>
        <dbReference type="Proteomes" id="UP000178797"/>
    </source>
</evidence>
<dbReference type="Proteomes" id="UP000178797">
    <property type="component" value="Unassembled WGS sequence"/>
</dbReference>
<evidence type="ECO:0000313" key="3">
    <source>
        <dbReference type="EMBL" id="OGL47381.1"/>
    </source>
</evidence>
<reference evidence="3 4" key="1">
    <citation type="journal article" date="2016" name="Nat. Commun.">
        <title>Thousands of microbial genomes shed light on interconnected biogeochemical processes in an aquifer system.</title>
        <authorList>
            <person name="Anantharaman K."/>
            <person name="Brown C.T."/>
            <person name="Hug L.A."/>
            <person name="Sharon I."/>
            <person name="Castelle C.J."/>
            <person name="Probst A.J."/>
            <person name="Thomas B.C."/>
            <person name="Singh A."/>
            <person name="Wilkins M.J."/>
            <person name="Karaoz U."/>
            <person name="Brodie E.L."/>
            <person name="Williams K.H."/>
            <person name="Hubbard S.S."/>
            <person name="Banfield J.F."/>
        </authorList>
    </citation>
    <scope>NUCLEOTIDE SEQUENCE [LARGE SCALE GENOMIC DNA]</scope>
</reference>